<comment type="caution">
    <text evidence="2">The sequence shown here is derived from an EMBL/GenBank/DDBJ whole genome shotgun (WGS) entry which is preliminary data.</text>
</comment>
<organism evidence="2 3">
    <name type="scientific">Panicum virgatum</name>
    <name type="common">Blackwell switchgrass</name>
    <dbReference type="NCBI Taxonomy" id="38727"/>
    <lineage>
        <taxon>Eukaryota</taxon>
        <taxon>Viridiplantae</taxon>
        <taxon>Streptophyta</taxon>
        <taxon>Embryophyta</taxon>
        <taxon>Tracheophyta</taxon>
        <taxon>Spermatophyta</taxon>
        <taxon>Magnoliopsida</taxon>
        <taxon>Liliopsida</taxon>
        <taxon>Poales</taxon>
        <taxon>Poaceae</taxon>
        <taxon>PACMAD clade</taxon>
        <taxon>Panicoideae</taxon>
        <taxon>Panicodae</taxon>
        <taxon>Paniceae</taxon>
        <taxon>Panicinae</taxon>
        <taxon>Panicum</taxon>
        <taxon>Panicum sect. Hiantes</taxon>
    </lineage>
</organism>
<dbReference type="Proteomes" id="UP000823388">
    <property type="component" value="Chromosome 8K"/>
</dbReference>
<feature type="non-terminal residue" evidence="2">
    <location>
        <position position="1"/>
    </location>
</feature>
<feature type="domain" description="Bifunctional inhibitor/plant lipid transfer protein/seed storage helical" evidence="1">
    <location>
        <begin position="17"/>
        <end position="85"/>
    </location>
</feature>
<keyword evidence="3" id="KW-1185">Reference proteome</keyword>
<dbReference type="PANTHER" id="PTHR33286">
    <property type="entry name" value="BIFUNCTIONAL INHIBITOR/LIPID-TRANSFER PROTEIN/SEED STORAGE 2S ALBUMIN SUPERFAMILY PROTEIN"/>
    <property type="match status" value="1"/>
</dbReference>
<gene>
    <name evidence="2" type="ORF">PVAP13_8KG050251</name>
</gene>
<dbReference type="PANTHER" id="PTHR33286:SF44">
    <property type="entry name" value="5A2 PROTEIN"/>
    <property type="match status" value="1"/>
</dbReference>
<protein>
    <recommendedName>
        <fullName evidence="1">Bifunctional inhibitor/plant lipid transfer protein/seed storage helical domain-containing protein</fullName>
    </recommendedName>
</protein>
<accession>A0A8T0PDB8</accession>
<dbReference type="Pfam" id="PF14368">
    <property type="entry name" value="LTP_2"/>
    <property type="match status" value="1"/>
</dbReference>
<reference evidence="2 3" key="1">
    <citation type="submission" date="2020-05" db="EMBL/GenBank/DDBJ databases">
        <title>WGS assembly of Panicum virgatum.</title>
        <authorList>
            <person name="Lovell J.T."/>
            <person name="Jenkins J."/>
            <person name="Shu S."/>
            <person name="Juenger T.E."/>
            <person name="Schmutz J."/>
        </authorList>
    </citation>
    <scope>NUCLEOTIDE SEQUENCE [LARGE SCALE GENOMIC DNA]</scope>
    <source>
        <strain evidence="3">cv. AP13</strain>
    </source>
</reference>
<proteinExistence type="predicted"/>
<evidence type="ECO:0000313" key="3">
    <source>
        <dbReference type="Proteomes" id="UP000823388"/>
    </source>
</evidence>
<dbReference type="InterPro" id="IPR016140">
    <property type="entry name" value="Bifunc_inhib/LTP/seed_store"/>
</dbReference>
<name>A0A8T0PDB8_PANVG</name>
<dbReference type="AlphaFoldDB" id="A0A8T0PDB8"/>
<evidence type="ECO:0000259" key="1">
    <source>
        <dbReference type="Pfam" id="PF14368"/>
    </source>
</evidence>
<evidence type="ECO:0000313" key="2">
    <source>
        <dbReference type="EMBL" id="KAG2560101.1"/>
    </source>
</evidence>
<sequence length="113" mass="12433">STSSLGRARLLRREELVLQKCRFTIKIPGDYVRPNPSCRVAVDHADMACICHILTIEEEKTVSVSKKILRLARDCDQPVPARNQCGSFTVPTLLGRTNIGVAALNILSLIMAS</sequence>
<dbReference type="EMBL" id="CM029051">
    <property type="protein sequence ID" value="KAG2560101.1"/>
    <property type="molecule type" value="Genomic_DNA"/>
</dbReference>